<evidence type="ECO:0000256" key="5">
    <source>
        <dbReference type="ARBA" id="ARBA00022575"/>
    </source>
</evidence>
<dbReference type="GO" id="GO:0008941">
    <property type="term" value="F:nitric oxide dioxygenase NAD(P)H activity"/>
    <property type="evidence" value="ECO:0007669"/>
    <property type="project" value="UniProtKB-EC"/>
</dbReference>
<dbReference type="Pfam" id="PF00042">
    <property type="entry name" value="Globin"/>
    <property type="match status" value="1"/>
</dbReference>
<evidence type="ECO:0000256" key="7">
    <source>
        <dbReference type="ARBA" id="ARBA00022630"/>
    </source>
</evidence>
<keyword evidence="10" id="KW-0521">NADP</keyword>
<dbReference type="GO" id="GO:0020037">
    <property type="term" value="F:heme binding"/>
    <property type="evidence" value="ECO:0007669"/>
    <property type="project" value="InterPro"/>
</dbReference>
<dbReference type="Pfam" id="PF00175">
    <property type="entry name" value="NAD_binding_1"/>
    <property type="match status" value="1"/>
</dbReference>
<organism evidence="19 20">
    <name type="scientific">Polychaeton citri CBS 116435</name>
    <dbReference type="NCBI Taxonomy" id="1314669"/>
    <lineage>
        <taxon>Eukaryota</taxon>
        <taxon>Fungi</taxon>
        <taxon>Dikarya</taxon>
        <taxon>Ascomycota</taxon>
        <taxon>Pezizomycotina</taxon>
        <taxon>Dothideomycetes</taxon>
        <taxon>Dothideomycetidae</taxon>
        <taxon>Capnodiales</taxon>
        <taxon>Capnodiaceae</taxon>
        <taxon>Polychaeton</taxon>
    </lineage>
</organism>
<name>A0A9P4Q9D0_9PEZI</name>
<comment type="cofactor">
    <cofactor evidence="2">
        <name>FAD</name>
        <dbReference type="ChEBI" id="CHEBI:57692"/>
    </cofactor>
</comment>
<dbReference type="PANTHER" id="PTHR43396:SF3">
    <property type="entry name" value="FLAVOHEMOPROTEIN"/>
    <property type="match status" value="1"/>
</dbReference>
<dbReference type="InterPro" id="IPR039261">
    <property type="entry name" value="FNR_nucleotide-bd"/>
</dbReference>
<dbReference type="AlphaFoldDB" id="A0A9P4Q9D0"/>
<keyword evidence="13" id="KW-0520">NAD</keyword>
<keyword evidence="11" id="KW-0560">Oxidoreductase</keyword>
<comment type="caution">
    <text evidence="19">The sequence shown here is derived from an EMBL/GenBank/DDBJ whole genome shotgun (WGS) entry which is preliminary data.</text>
</comment>
<evidence type="ECO:0000256" key="4">
    <source>
        <dbReference type="ARBA" id="ARBA00012229"/>
    </source>
</evidence>
<evidence type="ECO:0000256" key="11">
    <source>
        <dbReference type="ARBA" id="ARBA00023002"/>
    </source>
</evidence>
<dbReference type="SUPFAM" id="SSF63380">
    <property type="entry name" value="Riboflavin synthase domain-like"/>
    <property type="match status" value="1"/>
</dbReference>
<dbReference type="PRINTS" id="PR00406">
    <property type="entry name" value="CYTB5RDTASE"/>
</dbReference>
<dbReference type="InterPro" id="IPR000971">
    <property type="entry name" value="Globin"/>
</dbReference>
<keyword evidence="12" id="KW-0408">Iron</keyword>
<comment type="similarity">
    <text evidence="3">In the C-terminal section; belongs to the flavoprotein pyridine nucleotide cytochrome reductase family.</text>
</comment>
<dbReference type="GO" id="GO:0046872">
    <property type="term" value="F:metal ion binding"/>
    <property type="evidence" value="ECO:0007669"/>
    <property type="project" value="UniProtKB-KW"/>
</dbReference>
<evidence type="ECO:0000256" key="1">
    <source>
        <dbReference type="ARBA" id="ARBA00001970"/>
    </source>
</evidence>
<dbReference type="EC" id="1.14.12.17" evidence="4"/>
<dbReference type="GO" id="GO:0071949">
    <property type="term" value="F:FAD binding"/>
    <property type="evidence" value="ECO:0007669"/>
    <property type="project" value="TreeGrafter"/>
</dbReference>
<keyword evidence="5" id="KW-0216">Detoxification</keyword>
<dbReference type="FunFam" id="1.10.490.10:FF:000003">
    <property type="entry name" value="Flavohemoprotein"/>
    <property type="match status" value="1"/>
</dbReference>
<dbReference type="GO" id="GO:0019825">
    <property type="term" value="F:oxygen binding"/>
    <property type="evidence" value="ECO:0007669"/>
    <property type="project" value="InterPro"/>
</dbReference>
<comment type="catalytic activity">
    <reaction evidence="14">
        <text>2 nitric oxide + NADH + 2 O2 = 2 nitrate + NAD(+) + H(+)</text>
        <dbReference type="Rhea" id="RHEA:19469"/>
        <dbReference type="ChEBI" id="CHEBI:15378"/>
        <dbReference type="ChEBI" id="CHEBI:15379"/>
        <dbReference type="ChEBI" id="CHEBI:16480"/>
        <dbReference type="ChEBI" id="CHEBI:17632"/>
        <dbReference type="ChEBI" id="CHEBI:57540"/>
        <dbReference type="ChEBI" id="CHEBI:57945"/>
        <dbReference type="EC" id="1.14.12.17"/>
    </reaction>
</comment>
<dbReference type="PROSITE" id="PS51384">
    <property type="entry name" value="FAD_FR"/>
    <property type="match status" value="1"/>
</dbReference>
<dbReference type="SUPFAM" id="SSF46458">
    <property type="entry name" value="Globin-like"/>
    <property type="match status" value="1"/>
</dbReference>
<dbReference type="GO" id="GO:0071500">
    <property type="term" value="P:cellular response to nitrosative stress"/>
    <property type="evidence" value="ECO:0007669"/>
    <property type="project" value="TreeGrafter"/>
</dbReference>
<keyword evidence="9" id="KW-0274">FAD</keyword>
<dbReference type="Proteomes" id="UP000799441">
    <property type="component" value="Unassembled WGS sequence"/>
</dbReference>
<protein>
    <recommendedName>
        <fullName evidence="4">nitric oxide dioxygenase</fullName>
        <ecNumber evidence="4">1.14.12.17</ecNumber>
    </recommendedName>
</protein>
<comment type="cofactor">
    <cofactor evidence="1">
        <name>heme b</name>
        <dbReference type="ChEBI" id="CHEBI:60344"/>
    </cofactor>
</comment>
<evidence type="ECO:0000256" key="16">
    <source>
        <dbReference type="ARBA" id="ARBA00056398"/>
    </source>
</evidence>
<keyword evidence="7" id="KW-0285">Flavoprotein</keyword>
<keyword evidence="6" id="KW-0349">Heme</keyword>
<proteinExistence type="inferred from homology"/>
<accession>A0A9P4Q9D0</accession>
<dbReference type="GO" id="GO:0009636">
    <property type="term" value="P:response to toxic substance"/>
    <property type="evidence" value="ECO:0007669"/>
    <property type="project" value="UniProtKB-KW"/>
</dbReference>
<feature type="domain" description="FAD-binding FR-type" evidence="18">
    <location>
        <begin position="149"/>
        <end position="266"/>
    </location>
</feature>
<dbReference type="CDD" id="cd06184">
    <property type="entry name" value="flavohem_like_fad_nad_binding"/>
    <property type="match status" value="1"/>
</dbReference>
<dbReference type="InterPro" id="IPR001433">
    <property type="entry name" value="OxRdtase_FAD/NAD-bd"/>
</dbReference>
<dbReference type="Gene3D" id="2.40.30.10">
    <property type="entry name" value="Translation factors"/>
    <property type="match status" value="1"/>
</dbReference>
<reference evidence="19" key="1">
    <citation type="journal article" date="2020" name="Stud. Mycol.">
        <title>101 Dothideomycetes genomes: a test case for predicting lifestyles and emergence of pathogens.</title>
        <authorList>
            <person name="Haridas S."/>
            <person name="Albert R."/>
            <person name="Binder M."/>
            <person name="Bloem J."/>
            <person name="Labutti K."/>
            <person name="Salamov A."/>
            <person name="Andreopoulos B."/>
            <person name="Baker S."/>
            <person name="Barry K."/>
            <person name="Bills G."/>
            <person name="Bluhm B."/>
            <person name="Cannon C."/>
            <person name="Castanera R."/>
            <person name="Culley D."/>
            <person name="Daum C."/>
            <person name="Ezra D."/>
            <person name="Gonzalez J."/>
            <person name="Henrissat B."/>
            <person name="Kuo A."/>
            <person name="Liang C."/>
            <person name="Lipzen A."/>
            <person name="Lutzoni F."/>
            <person name="Magnuson J."/>
            <person name="Mondo S."/>
            <person name="Nolan M."/>
            <person name="Ohm R."/>
            <person name="Pangilinan J."/>
            <person name="Park H.-J."/>
            <person name="Ramirez L."/>
            <person name="Alfaro M."/>
            <person name="Sun H."/>
            <person name="Tritt A."/>
            <person name="Yoshinaga Y."/>
            <person name="Zwiers L.-H."/>
            <person name="Turgeon B."/>
            <person name="Goodwin S."/>
            <person name="Spatafora J."/>
            <person name="Crous P."/>
            <person name="Grigoriev I."/>
        </authorList>
    </citation>
    <scope>NUCLEOTIDE SEQUENCE</scope>
    <source>
        <strain evidence="19">CBS 116435</strain>
    </source>
</reference>
<evidence type="ECO:0000256" key="3">
    <source>
        <dbReference type="ARBA" id="ARBA00006401"/>
    </source>
</evidence>
<evidence type="ECO:0000259" key="17">
    <source>
        <dbReference type="PROSITE" id="PS01033"/>
    </source>
</evidence>
<dbReference type="FunFam" id="2.40.30.10:FF:000034">
    <property type="entry name" value="Flavohemoprotein"/>
    <property type="match status" value="1"/>
</dbReference>
<dbReference type="PANTHER" id="PTHR43396">
    <property type="entry name" value="FLAVOHEMOPROTEIN"/>
    <property type="match status" value="1"/>
</dbReference>
<sequence>MALNLDQIMLIRSTAPVLKEHGNDITSHFYSLLFDENPSLKTIFNQTNQNNNHQAMALAGALHAYATHIDDLGALSTAVEKICQKHASLYIKPEQYDTVGNHLLRAMGDVLGEALTPDVLEAWTAAYWQLAKLMIAKETQLMQSAEGWTHWRKFEITDKVKESEEITSFYLVPLDRKPLPAFLPGQYVSARADVPRLTYGQSRQYSLSDAHSPDYYRISVKREMNLTNDRDNASMCPGCISNVLHGTKSVGDEIEISHPFGDFFLDPRKESERPVVLLSAGVGITPMVSIMNALVKQGANPRISFIHTARTTAARAFGSHCHRVAAQFSGITYKSFITHPAQREVAGQDFDREGRLSFVALDKSQDLILDKRDTIYFVCGPDAFMIEVRKSLLGMGVQPERVRMEVFGAGTVSPA</sequence>
<feature type="domain" description="Globin" evidence="17">
    <location>
        <begin position="2"/>
        <end position="139"/>
    </location>
</feature>
<evidence type="ECO:0000313" key="20">
    <source>
        <dbReference type="Proteomes" id="UP000799441"/>
    </source>
</evidence>
<keyword evidence="20" id="KW-1185">Reference proteome</keyword>
<evidence type="ECO:0000256" key="8">
    <source>
        <dbReference type="ARBA" id="ARBA00022723"/>
    </source>
</evidence>
<dbReference type="InterPro" id="IPR017938">
    <property type="entry name" value="Riboflavin_synthase-like_b-brl"/>
</dbReference>
<evidence type="ECO:0000256" key="12">
    <source>
        <dbReference type="ARBA" id="ARBA00023004"/>
    </source>
</evidence>
<dbReference type="InterPro" id="IPR017927">
    <property type="entry name" value="FAD-bd_FR_type"/>
</dbReference>
<dbReference type="InterPro" id="IPR012292">
    <property type="entry name" value="Globin/Proto"/>
</dbReference>
<evidence type="ECO:0000256" key="9">
    <source>
        <dbReference type="ARBA" id="ARBA00022827"/>
    </source>
</evidence>
<evidence type="ECO:0000256" key="13">
    <source>
        <dbReference type="ARBA" id="ARBA00023027"/>
    </source>
</evidence>
<keyword evidence="8" id="KW-0479">Metal-binding</keyword>
<dbReference type="FunFam" id="3.40.50.80:FF:000010">
    <property type="entry name" value="Flavohemoprotein"/>
    <property type="match status" value="1"/>
</dbReference>
<dbReference type="OrthoDB" id="436496at2759"/>
<dbReference type="InterPro" id="IPR009050">
    <property type="entry name" value="Globin-like_sf"/>
</dbReference>
<dbReference type="CDD" id="cd08922">
    <property type="entry name" value="FHb-globin"/>
    <property type="match status" value="1"/>
</dbReference>
<dbReference type="Gene3D" id="3.40.50.80">
    <property type="entry name" value="Nucleotide-binding domain of ferredoxin-NADP reductase (FNR) module"/>
    <property type="match status" value="1"/>
</dbReference>
<evidence type="ECO:0000256" key="15">
    <source>
        <dbReference type="ARBA" id="ARBA00049433"/>
    </source>
</evidence>
<dbReference type="EMBL" id="MU003779">
    <property type="protein sequence ID" value="KAF2723017.1"/>
    <property type="molecule type" value="Genomic_DNA"/>
</dbReference>
<evidence type="ECO:0000259" key="18">
    <source>
        <dbReference type="PROSITE" id="PS51384"/>
    </source>
</evidence>
<evidence type="ECO:0000313" key="19">
    <source>
        <dbReference type="EMBL" id="KAF2723017.1"/>
    </source>
</evidence>
<gene>
    <name evidence="19" type="ORF">K431DRAFT_293057</name>
</gene>
<dbReference type="GO" id="GO:0046210">
    <property type="term" value="P:nitric oxide catabolic process"/>
    <property type="evidence" value="ECO:0007669"/>
    <property type="project" value="TreeGrafter"/>
</dbReference>
<evidence type="ECO:0000256" key="6">
    <source>
        <dbReference type="ARBA" id="ARBA00022617"/>
    </source>
</evidence>
<dbReference type="Gene3D" id="1.10.490.10">
    <property type="entry name" value="Globins"/>
    <property type="match status" value="1"/>
</dbReference>
<comment type="function">
    <text evidence="16">In the presence of oxygen and NADH, it has NADH oxidase activity, which leads to the generation of superoxide and H(2)O(2). Under anaerobic conditions, it also exhibits nitric oxide reductase and FAD reductase activities. However, all these reactions are much lower than NOD activity.</text>
</comment>
<dbReference type="SUPFAM" id="SSF52343">
    <property type="entry name" value="Ferredoxin reductase-like, C-terminal NADP-linked domain"/>
    <property type="match status" value="1"/>
</dbReference>
<dbReference type="PROSITE" id="PS01033">
    <property type="entry name" value="GLOBIN"/>
    <property type="match status" value="1"/>
</dbReference>
<evidence type="ECO:0000256" key="10">
    <source>
        <dbReference type="ARBA" id="ARBA00022857"/>
    </source>
</evidence>
<dbReference type="NCBIfam" id="NF009805">
    <property type="entry name" value="PRK13289.1"/>
    <property type="match status" value="1"/>
</dbReference>
<evidence type="ECO:0000256" key="14">
    <source>
        <dbReference type="ARBA" id="ARBA00048649"/>
    </source>
</evidence>
<comment type="catalytic activity">
    <reaction evidence="15">
        <text>2 nitric oxide + NADPH + 2 O2 = 2 nitrate + NADP(+) + H(+)</text>
        <dbReference type="Rhea" id="RHEA:19465"/>
        <dbReference type="ChEBI" id="CHEBI:15378"/>
        <dbReference type="ChEBI" id="CHEBI:15379"/>
        <dbReference type="ChEBI" id="CHEBI:16480"/>
        <dbReference type="ChEBI" id="CHEBI:17632"/>
        <dbReference type="ChEBI" id="CHEBI:57783"/>
        <dbReference type="ChEBI" id="CHEBI:58349"/>
        <dbReference type="EC" id="1.14.12.17"/>
    </reaction>
</comment>
<evidence type="ECO:0000256" key="2">
    <source>
        <dbReference type="ARBA" id="ARBA00001974"/>
    </source>
</evidence>